<geneLocation type="plasmid" evidence="1 2">
    <name>unnamed1</name>
</geneLocation>
<gene>
    <name evidence="1" type="ORF">NRK68_34590</name>
</gene>
<reference evidence="1" key="1">
    <citation type="submission" date="2022-08" db="EMBL/GenBank/DDBJ databases">
        <authorList>
            <person name="Tian L."/>
        </authorList>
    </citation>
    <scope>NUCLEOTIDE SEQUENCE</scope>
    <source>
        <strain evidence="1">CM253</strain>
        <plasmid evidence="1">unnamed1</plasmid>
    </source>
</reference>
<dbReference type="GeneID" id="95578668"/>
<evidence type="ECO:0000313" key="2">
    <source>
        <dbReference type="Proteomes" id="UP001057738"/>
    </source>
</evidence>
<accession>A0ABY5Q831</accession>
<keyword evidence="1" id="KW-0614">Plasmid</keyword>
<keyword evidence="2" id="KW-1185">Reference proteome</keyword>
<proteinExistence type="predicted"/>
<dbReference type="Proteomes" id="UP001057738">
    <property type="component" value="Plasmid unnamed1"/>
</dbReference>
<organism evidence="1 2">
    <name type="scientific">Streptomyces yangpuensis</name>
    <dbReference type="NCBI Taxonomy" id="1648182"/>
    <lineage>
        <taxon>Bacteria</taxon>
        <taxon>Bacillati</taxon>
        <taxon>Actinomycetota</taxon>
        <taxon>Actinomycetes</taxon>
        <taxon>Kitasatosporales</taxon>
        <taxon>Streptomycetaceae</taxon>
        <taxon>Streptomyces</taxon>
    </lineage>
</organism>
<evidence type="ECO:0000313" key="1">
    <source>
        <dbReference type="EMBL" id="UUY52399.1"/>
    </source>
</evidence>
<name>A0ABY5Q831_9ACTN</name>
<protein>
    <submittedName>
        <fullName evidence="1">Uncharacterized protein</fullName>
    </submittedName>
</protein>
<dbReference type="RefSeq" id="WP_257858143.1">
    <property type="nucleotide sequence ID" value="NZ_CP102515.1"/>
</dbReference>
<dbReference type="EMBL" id="CP102515">
    <property type="protein sequence ID" value="UUY52399.1"/>
    <property type="molecule type" value="Genomic_DNA"/>
</dbReference>
<sequence length="64" mass="7155">MNRPLFVVDEAATVLATDPEARRLLNQLLLAGRKNGVQEQPEPETGLRLQYPTLAEFEAAAHRQ</sequence>